<accession>A0A382JYY6</accession>
<evidence type="ECO:0008006" key="9">
    <source>
        <dbReference type="Google" id="ProtNLM"/>
    </source>
</evidence>
<feature type="transmembrane region" description="Helical" evidence="7">
    <location>
        <begin position="267"/>
        <end position="291"/>
    </location>
</feature>
<proteinExistence type="predicted"/>
<feature type="transmembrane region" description="Helical" evidence="7">
    <location>
        <begin position="52"/>
        <end position="72"/>
    </location>
</feature>
<dbReference type="EMBL" id="UINC01077162">
    <property type="protein sequence ID" value="SVC17029.1"/>
    <property type="molecule type" value="Genomic_DNA"/>
</dbReference>
<sequence>IFHWGITGWALYCLPAVAMAYAYHVRNYGTLRTSTACQSIIGNKVNGMSGRIIDLVYMVALLGVLAGGLGFTTPTISATVTEFFGIEESLTVTISVLFICLLIFATSVHFGIERGIQKLSKFCVYLALFLLVYILIFGPTSFIVKTSVDSLIFTTKNFIEMNIGPSPFGKSDFSKTWTVFYWAWFIGLGPFIGIFVARISRGRTLRTMIFGVLGFGTMGCALFFMIMGNNALYLELNGLMPIVEIMNNEGAAIMTSKSVLAMPMGKWILPILGLFSLIFMATTYDSGAYILASGATKKMQSGDNPEKWHRVFWAIAIGLLPLGLLILSSEATDPIERLRPFQTIILLISPPLIIVYILMAMSLVKSIREDTKTKLEEII</sequence>
<feature type="transmembrane region" description="Helical" evidence="7">
    <location>
        <begin position="92"/>
        <end position="112"/>
    </location>
</feature>
<feature type="transmembrane region" description="Helical" evidence="7">
    <location>
        <begin position="209"/>
        <end position="227"/>
    </location>
</feature>
<evidence type="ECO:0000256" key="6">
    <source>
        <dbReference type="ARBA" id="ARBA00023136"/>
    </source>
</evidence>
<keyword evidence="4 7" id="KW-0812">Transmembrane</keyword>
<evidence type="ECO:0000256" key="5">
    <source>
        <dbReference type="ARBA" id="ARBA00022989"/>
    </source>
</evidence>
<keyword evidence="3" id="KW-1003">Cell membrane</keyword>
<evidence type="ECO:0000313" key="8">
    <source>
        <dbReference type="EMBL" id="SVC17029.1"/>
    </source>
</evidence>
<feature type="transmembrane region" description="Helical" evidence="7">
    <location>
        <begin position="6"/>
        <end position="23"/>
    </location>
</feature>
<keyword evidence="2" id="KW-0813">Transport</keyword>
<protein>
    <recommendedName>
        <fullName evidence="9">BCCT family transporter</fullName>
    </recommendedName>
</protein>
<feature type="non-terminal residue" evidence="8">
    <location>
        <position position="1"/>
    </location>
</feature>
<evidence type="ECO:0000256" key="4">
    <source>
        <dbReference type="ARBA" id="ARBA00022692"/>
    </source>
</evidence>
<dbReference type="GO" id="GO:0005886">
    <property type="term" value="C:plasma membrane"/>
    <property type="evidence" value="ECO:0007669"/>
    <property type="project" value="UniProtKB-SubCell"/>
</dbReference>
<name>A0A382JYY6_9ZZZZ</name>
<evidence type="ECO:0000256" key="2">
    <source>
        <dbReference type="ARBA" id="ARBA00022448"/>
    </source>
</evidence>
<dbReference type="InterPro" id="IPR000060">
    <property type="entry name" value="BCCT_transptr"/>
</dbReference>
<feature type="transmembrane region" description="Helical" evidence="7">
    <location>
        <begin position="124"/>
        <end position="144"/>
    </location>
</feature>
<dbReference type="GO" id="GO:0022857">
    <property type="term" value="F:transmembrane transporter activity"/>
    <property type="evidence" value="ECO:0007669"/>
    <property type="project" value="InterPro"/>
</dbReference>
<feature type="transmembrane region" description="Helical" evidence="7">
    <location>
        <begin position="179"/>
        <end position="197"/>
    </location>
</feature>
<evidence type="ECO:0000256" key="7">
    <source>
        <dbReference type="SAM" id="Phobius"/>
    </source>
</evidence>
<keyword evidence="5 7" id="KW-1133">Transmembrane helix</keyword>
<gene>
    <name evidence="8" type="ORF">METZ01_LOCUS269883</name>
</gene>
<feature type="transmembrane region" description="Helical" evidence="7">
    <location>
        <begin position="341"/>
        <end position="364"/>
    </location>
</feature>
<feature type="transmembrane region" description="Helical" evidence="7">
    <location>
        <begin position="311"/>
        <end position="329"/>
    </location>
</feature>
<keyword evidence="6 7" id="KW-0472">Membrane</keyword>
<comment type="subcellular location">
    <subcellularLocation>
        <location evidence="1">Cell membrane</location>
        <topology evidence="1">Multi-pass membrane protein</topology>
    </subcellularLocation>
</comment>
<evidence type="ECO:0000256" key="1">
    <source>
        <dbReference type="ARBA" id="ARBA00004651"/>
    </source>
</evidence>
<evidence type="ECO:0000256" key="3">
    <source>
        <dbReference type="ARBA" id="ARBA00022475"/>
    </source>
</evidence>
<organism evidence="8">
    <name type="scientific">marine metagenome</name>
    <dbReference type="NCBI Taxonomy" id="408172"/>
    <lineage>
        <taxon>unclassified sequences</taxon>
        <taxon>metagenomes</taxon>
        <taxon>ecological metagenomes</taxon>
    </lineage>
</organism>
<dbReference type="PANTHER" id="PTHR30047:SF12">
    <property type="entry name" value="BCCT-FAMILY TRANSPORTER"/>
    <property type="match status" value="1"/>
</dbReference>
<reference evidence="8" key="1">
    <citation type="submission" date="2018-05" db="EMBL/GenBank/DDBJ databases">
        <authorList>
            <person name="Lanie J.A."/>
            <person name="Ng W.-L."/>
            <person name="Kazmierczak K.M."/>
            <person name="Andrzejewski T.M."/>
            <person name="Davidsen T.M."/>
            <person name="Wayne K.J."/>
            <person name="Tettelin H."/>
            <person name="Glass J.I."/>
            <person name="Rusch D."/>
            <person name="Podicherti R."/>
            <person name="Tsui H.-C.T."/>
            <person name="Winkler M.E."/>
        </authorList>
    </citation>
    <scope>NUCLEOTIDE SEQUENCE</scope>
</reference>
<dbReference type="AlphaFoldDB" id="A0A382JYY6"/>
<dbReference type="PANTHER" id="PTHR30047">
    <property type="entry name" value="HIGH-AFFINITY CHOLINE TRANSPORT PROTEIN-RELATED"/>
    <property type="match status" value="1"/>
</dbReference>
<dbReference type="Pfam" id="PF02028">
    <property type="entry name" value="BCCT"/>
    <property type="match status" value="1"/>
</dbReference>